<dbReference type="InterPro" id="IPR006439">
    <property type="entry name" value="HAD-SF_hydro_IA"/>
</dbReference>
<accession>A0ABV8U1J8</accession>
<dbReference type="SFLD" id="SFLDG01129">
    <property type="entry name" value="C1.5:_HAD__Beta-PGM__Phosphata"/>
    <property type="match status" value="1"/>
</dbReference>
<protein>
    <submittedName>
        <fullName evidence="1">HAD family hydrolase</fullName>
    </submittedName>
</protein>
<dbReference type="InterPro" id="IPR023214">
    <property type="entry name" value="HAD_sf"/>
</dbReference>
<dbReference type="PANTHER" id="PTHR43481">
    <property type="entry name" value="FRUCTOSE-1-PHOSPHATE PHOSPHATASE"/>
    <property type="match status" value="1"/>
</dbReference>
<evidence type="ECO:0000313" key="2">
    <source>
        <dbReference type="Proteomes" id="UP001595823"/>
    </source>
</evidence>
<dbReference type="Proteomes" id="UP001595823">
    <property type="component" value="Unassembled WGS sequence"/>
</dbReference>
<keyword evidence="1" id="KW-0378">Hydrolase</keyword>
<dbReference type="GO" id="GO:0016787">
    <property type="term" value="F:hydrolase activity"/>
    <property type="evidence" value="ECO:0007669"/>
    <property type="project" value="UniProtKB-KW"/>
</dbReference>
<keyword evidence="2" id="KW-1185">Reference proteome</keyword>
<dbReference type="EMBL" id="JBHSDK010000026">
    <property type="protein sequence ID" value="MFC4336989.1"/>
    <property type="molecule type" value="Genomic_DNA"/>
</dbReference>
<reference evidence="2" key="1">
    <citation type="journal article" date="2019" name="Int. J. Syst. Evol. Microbiol.">
        <title>The Global Catalogue of Microorganisms (GCM) 10K type strain sequencing project: providing services to taxonomists for standard genome sequencing and annotation.</title>
        <authorList>
            <consortium name="The Broad Institute Genomics Platform"/>
            <consortium name="The Broad Institute Genome Sequencing Center for Infectious Disease"/>
            <person name="Wu L."/>
            <person name="Ma J."/>
        </authorList>
    </citation>
    <scope>NUCLEOTIDE SEQUENCE [LARGE SCALE GENOMIC DNA]</scope>
    <source>
        <strain evidence="2">IBRC-M 10908</strain>
    </source>
</reference>
<comment type="caution">
    <text evidence="1">The sequence shown here is derived from an EMBL/GenBank/DDBJ whole genome shotgun (WGS) entry which is preliminary data.</text>
</comment>
<dbReference type="PANTHER" id="PTHR43481:SF4">
    <property type="entry name" value="GLYCEROL-1-PHOSPHATE PHOSPHOHYDROLASE 1-RELATED"/>
    <property type="match status" value="1"/>
</dbReference>
<evidence type="ECO:0000313" key="1">
    <source>
        <dbReference type="EMBL" id="MFC4336989.1"/>
    </source>
</evidence>
<dbReference type="Pfam" id="PF00702">
    <property type="entry name" value="Hydrolase"/>
    <property type="match status" value="1"/>
</dbReference>
<proteinExistence type="predicted"/>
<dbReference type="NCBIfam" id="TIGR01509">
    <property type="entry name" value="HAD-SF-IA-v3"/>
    <property type="match status" value="1"/>
</dbReference>
<dbReference type="InterPro" id="IPR036412">
    <property type="entry name" value="HAD-like_sf"/>
</dbReference>
<dbReference type="SFLD" id="SFLDS00003">
    <property type="entry name" value="Haloacid_Dehalogenase"/>
    <property type="match status" value="1"/>
</dbReference>
<dbReference type="InterPro" id="IPR023198">
    <property type="entry name" value="PGP-like_dom2"/>
</dbReference>
<dbReference type="Gene3D" id="1.10.150.240">
    <property type="entry name" value="Putative phosphatase, domain 2"/>
    <property type="match status" value="1"/>
</dbReference>
<dbReference type="SUPFAM" id="SSF56784">
    <property type="entry name" value="HAD-like"/>
    <property type="match status" value="1"/>
</dbReference>
<sequence>MTIQPRTLLWDMDGTLVDTAPIWAGVWGEVLSSLGVPLRSEIRSRLAYCAERQAIDLVLRETGLGTEHTDLVRDQMNEKARARFAEDVPLMPGAAGILREASERGIPQALVTSSVREVTDLILPHIGRGHFAFTITFTEVASPKPHPEPYLRAAEALGADPASALVVEDSHSGVRAGLAAGARVLAVNDALDLDDHPRLHRRTTLEDTALDELLATG</sequence>
<gene>
    <name evidence="1" type="ORF">ACFPET_17435</name>
</gene>
<dbReference type="PRINTS" id="PR00413">
    <property type="entry name" value="HADHALOGNASE"/>
</dbReference>
<dbReference type="InterPro" id="IPR051806">
    <property type="entry name" value="HAD-like_SPP"/>
</dbReference>
<dbReference type="Gene3D" id="3.40.50.1000">
    <property type="entry name" value="HAD superfamily/HAD-like"/>
    <property type="match status" value="1"/>
</dbReference>
<name>A0ABV8U1J8_9ACTN</name>
<organism evidence="1 2">
    <name type="scientific">Salininema proteolyticum</name>
    <dbReference type="NCBI Taxonomy" id="1607685"/>
    <lineage>
        <taxon>Bacteria</taxon>
        <taxon>Bacillati</taxon>
        <taxon>Actinomycetota</taxon>
        <taxon>Actinomycetes</taxon>
        <taxon>Glycomycetales</taxon>
        <taxon>Glycomycetaceae</taxon>
        <taxon>Salininema</taxon>
    </lineage>
</organism>
<dbReference type="RefSeq" id="WP_380623480.1">
    <property type="nucleotide sequence ID" value="NZ_JBHSDK010000026.1"/>
</dbReference>
<dbReference type="SFLD" id="SFLDG01135">
    <property type="entry name" value="C1.5.6:_HAD__Beta-PGM__Phospha"/>
    <property type="match status" value="1"/>
</dbReference>
<dbReference type="CDD" id="cd07505">
    <property type="entry name" value="HAD_BPGM-like"/>
    <property type="match status" value="1"/>
</dbReference>